<sequence length="75" mass="8331">MDTMEPRGHGIAADILTSEVANARQRIHRTELALQRTEEMLAENLALRSRMRIAVEAADRLVKIDSPSFEGRSAG</sequence>
<reference evidence="2 3" key="1">
    <citation type="submission" date="2024-06" db="EMBL/GenBank/DDBJ databases">
        <title>Genomic Encyclopedia of Type Strains, Phase IV (KMG-IV): sequencing the most valuable type-strain genomes for metagenomic binning, comparative biology and taxonomic classification.</title>
        <authorList>
            <person name="Goeker M."/>
        </authorList>
    </citation>
    <scope>NUCLEOTIDE SEQUENCE [LARGE SCALE GENOMIC DNA]</scope>
    <source>
        <strain evidence="2 3">DSM 100022</strain>
    </source>
</reference>
<organism evidence="2 3">
    <name type="scientific">Mesorhizobium robiniae</name>
    <dbReference type="NCBI Taxonomy" id="559315"/>
    <lineage>
        <taxon>Bacteria</taxon>
        <taxon>Pseudomonadati</taxon>
        <taxon>Pseudomonadota</taxon>
        <taxon>Alphaproteobacteria</taxon>
        <taxon>Hyphomicrobiales</taxon>
        <taxon>Phyllobacteriaceae</taxon>
        <taxon>Mesorhizobium</taxon>
    </lineage>
</organism>
<name>A0ABV2GIV8_9HYPH</name>
<gene>
    <name evidence="2" type="ORF">ABID19_001247</name>
</gene>
<proteinExistence type="predicted"/>
<evidence type="ECO:0000313" key="3">
    <source>
        <dbReference type="Proteomes" id="UP001549204"/>
    </source>
</evidence>
<dbReference type="EMBL" id="JBEPMC010000002">
    <property type="protein sequence ID" value="MET3578230.1"/>
    <property type="molecule type" value="Genomic_DNA"/>
</dbReference>
<feature type="coiled-coil region" evidence="1">
    <location>
        <begin position="13"/>
        <end position="40"/>
    </location>
</feature>
<comment type="caution">
    <text evidence="2">The sequence shown here is derived from an EMBL/GenBank/DDBJ whole genome shotgun (WGS) entry which is preliminary data.</text>
</comment>
<dbReference type="Proteomes" id="UP001549204">
    <property type="component" value="Unassembled WGS sequence"/>
</dbReference>
<protein>
    <submittedName>
        <fullName evidence="2">Uncharacterized protein</fullName>
    </submittedName>
</protein>
<keyword evidence="1" id="KW-0175">Coiled coil</keyword>
<dbReference type="RefSeq" id="WP_354488853.1">
    <property type="nucleotide sequence ID" value="NZ_JBEPMC010000002.1"/>
</dbReference>
<keyword evidence="3" id="KW-1185">Reference proteome</keyword>
<evidence type="ECO:0000313" key="2">
    <source>
        <dbReference type="EMBL" id="MET3578230.1"/>
    </source>
</evidence>
<evidence type="ECO:0000256" key="1">
    <source>
        <dbReference type="SAM" id="Coils"/>
    </source>
</evidence>
<accession>A0ABV2GIV8</accession>